<reference evidence="2" key="1">
    <citation type="journal article" date="2019" name="Int. J. Syst. Evol. Microbiol.">
        <title>The Global Catalogue of Microorganisms (GCM) 10K type strain sequencing project: providing services to taxonomists for standard genome sequencing and annotation.</title>
        <authorList>
            <consortium name="The Broad Institute Genomics Platform"/>
            <consortium name="The Broad Institute Genome Sequencing Center for Infectious Disease"/>
            <person name="Wu L."/>
            <person name="Ma J."/>
        </authorList>
    </citation>
    <scope>NUCLEOTIDE SEQUENCE [LARGE SCALE GENOMIC DNA]</scope>
    <source>
        <strain evidence="2">KCTC 52490</strain>
    </source>
</reference>
<sequence length="60" mass="6967">MTKDERKDLLKLKAFFKKTLISVEIDVVPTDPETLEKDTEFRELIMNKLPRSSAVALLFN</sequence>
<name>A0ABW6AQN8_9BACT</name>
<comment type="caution">
    <text evidence="1">The sequence shown here is derived from an EMBL/GenBank/DDBJ whole genome shotgun (WGS) entry which is preliminary data.</text>
</comment>
<gene>
    <name evidence="1" type="ORF">ACFS25_24320</name>
</gene>
<dbReference type="EMBL" id="JBHUOM010000023">
    <property type="protein sequence ID" value="MFD2936929.1"/>
    <property type="molecule type" value="Genomic_DNA"/>
</dbReference>
<keyword evidence="2" id="KW-1185">Reference proteome</keyword>
<evidence type="ECO:0000313" key="1">
    <source>
        <dbReference type="EMBL" id="MFD2936929.1"/>
    </source>
</evidence>
<protein>
    <submittedName>
        <fullName evidence="1">Uncharacterized protein</fullName>
    </submittedName>
</protein>
<proteinExistence type="predicted"/>
<accession>A0ABW6AQN8</accession>
<dbReference type="RefSeq" id="WP_381506208.1">
    <property type="nucleotide sequence ID" value="NZ_JBHUOM010000023.1"/>
</dbReference>
<evidence type="ECO:0000313" key="2">
    <source>
        <dbReference type="Proteomes" id="UP001597512"/>
    </source>
</evidence>
<organism evidence="1 2">
    <name type="scientific">Spirosoma flavum</name>
    <dbReference type="NCBI Taxonomy" id="2048557"/>
    <lineage>
        <taxon>Bacteria</taxon>
        <taxon>Pseudomonadati</taxon>
        <taxon>Bacteroidota</taxon>
        <taxon>Cytophagia</taxon>
        <taxon>Cytophagales</taxon>
        <taxon>Cytophagaceae</taxon>
        <taxon>Spirosoma</taxon>
    </lineage>
</organism>
<dbReference type="Proteomes" id="UP001597512">
    <property type="component" value="Unassembled WGS sequence"/>
</dbReference>